<evidence type="ECO:0000256" key="7">
    <source>
        <dbReference type="SAM" id="MobiDB-lite"/>
    </source>
</evidence>
<dbReference type="OrthoDB" id="424974at2759"/>
<dbReference type="GO" id="GO:0006351">
    <property type="term" value="P:DNA-templated transcription"/>
    <property type="evidence" value="ECO:0007669"/>
    <property type="project" value="InterPro"/>
</dbReference>
<dbReference type="GO" id="GO:0003677">
    <property type="term" value="F:DNA binding"/>
    <property type="evidence" value="ECO:0007669"/>
    <property type="project" value="UniProtKB-KW"/>
</dbReference>
<dbReference type="InterPro" id="IPR036864">
    <property type="entry name" value="Zn2-C6_fun-type_DNA-bd_sf"/>
</dbReference>
<gene>
    <name evidence="9" type="ORF">CLCR_00395</name>
</gene>
<dbReference type="InterPro" id="IPR001138">
    <property type="entry name" value="Zn2Cys6_DnaBD"/>
</dbReference>
<dbReference type="GO" id="GO:0008270">
    <property type="term" value="F:zinc ion binding"/>
    <property type="evidence" value="ECO:0007669"/>
    <property type="project" value="InterPro"/>
</dbReference>
<name>A0A1C1CBQ4_9EURO</name>
<dbReference type="eggNOG" id="ENOG502SK98">
    <property type="taxonomic scope" value="Eukaryota"/>
</dbReference>
<evidence type="ECO:0000256" key="3">
    <source>
        <dbReference type="ARBA" id="ARBA00023015"/>
    </source>
</evidence>
<evidence type="ECO:0000256" key="5">
    <source>
        <dbReference type="ARBA" id="ARBA00023163"/>
    </source>
</evidence>
<evidence type="ECO:0000256" key="4">
    <source>
        <dbReference type="ARBA" id="ARBA00023125"/>
    </source>
</evidence>
<keyword evidence="4" id="KW-0238">DNA-binding</keyword>
<dbReference type="VEuPathDB" id="FungiDB:G647_10070"/>
<dbReference type="GO" id="GO:0005634">
    <property type="term" value="C:nucleus"/>
    <property type="evidence" value="ECO:0007669"/>
    <property type="project" value="UniProtKB-SubCell"/>
</dbReference>
<evidence type="ECO:0000259" key="8">
    <source>
        <dbReference type="SMART" id="SM00906"/>
    </source>
</evidence>
<keyword evidence="5" id="KW-0804">Transcription</keyword>
<comment type="subcellular location">
    <subcellularLocation>
        <location evidence="1">Nucleus</location>
    </subcellularLocation>
</comment>
<dbReference type="SUPFAM" id="SSF57701">
    <property type="entry name" value="Zn2/Cys6 DNA-binding domain"/>
    <property type="match status" value="1"/>
</dbReference>
<evidence type="ECO:0000313" key="9">
    <source>
        <dbReference type="EMBL" id="OCT45935.1"/>
    </source>
</evidence>
<dbReference type="PANTHER" id="PTHR47338">
    <property type="entry name" value="ZN(II)2CYS6 TRANSCRIPTION FACTOR (EUROFUNG)-RELATED"/>
    <property type="match status" value="1"/>
</dbReference>
<dbReference type="Pfam" id="PF04082">
    <property type="entry name" value="Fungal_trans"/>
    <property type="match status" value="1"/>
</dbReference>
<dbReference type="SMART" id="SM00906">
    <property type="entry name" value="Fungal_trans"/>
    <property type="match status" value="1"/>
</dbReference>
<dbReference type="CDD" id="cd12148">
    <property type="entry name" value="fungal_TF_MHR"/>
    <property type="match status" value="1"/>
</dbReference>
<keyword evidence="6" id="KW-0539">Nucleus</keyword>
<keyword evidence="10" id="KW-1185">Reference proteome</keyword>
<reference evidence="10" key="1">
    <citation type="submission" date="2015-07" db="EMBL/GenBank/DDBJ databases">
        <authorList>
            <person name="Teixeira M.M."/>
            <person name="Souza R.C."/>
            <person name="Almeida L.G."/>
            <person name="Vicente V.A."/>
            <person name="de Hoog S."/>
            <person name="Bocca A.L."/>
            <person name="de Almeida S.R."/>
            <person name="Vasconcelos A.T."/>
            <person name="Felipe M.S."/>
        </authorList>
    </citation>
    <scope>NUCLEOTIDE SEQUENCE [LARGE SCALE GENOMIC DNA]</scope>
    <source>
        <strain evidence="10">KSF</strain>
    </source>
</reference>
<dbReference type="VEuPathDB" id="FungiDB:CLCR_00395"/>
<dbReference type="EMBL" id="LGRB01000017">
    <property type="protein sequence ID" value="OCT45935.1"/>
    <property type="molecule type" value="Genomic_DNA"/>
</dbReference>
<organism evidence="9 10">
    <name type="scientific">Cladophialophora carrionii</name>
    <dbReference type="NCBI Taxonomy" id="86049"/>
    <lineage>
        <taxon>Eukaryota</taxon>
        <taxon>Fungi</taxon>
        <taxon>Dikarya</taxon>
        <taxon>Ascomycota</taxon>
        <taxon>Pezizomycotina</taxon>
        <taxon>Eurotiomycetes</taxon>
        <taxon>Chaetothyriomycetidae</taxon>
        <taxon>Chaetothyriales</taxon>
        <taxon>Herpotrichiellaceae</taxon>
        <taxon>Cladophialophora</taxon>
    </lineage>
</organism>
<dbReference type="Proteomes" id="UP000094526">
    <property type="component" value="Unassembled WGS sequence"/>
</dbReference>
<feature type="domain" description="Xylanolytic transcriptional activator regulatory" evidence="8">
    <location>
        <begin position="267"/>
        <end position="339"/>
    </location>
</feature>
<comment type="caution">
    <text evidence="9">The sequence shown here is derived from an EMBL/GenBank/DDBJ whole genome shotgun (WGS) entry which is preliminary data.</text>
</comment>
<evidence type="ECO:0000256" key="1">
    <source>
        <dbReference type="ARBA" id="ARBA00004123"/>
    </source>
</evidence>
<accession>A0A1C1CBQ4</accession>
<evidence type="ECO:0000256" key="6">
    <source>
        <dbReference type="ARBA" id="ARBA00023242"/>
    </source>
</evidence>
<dbReference type="PANTHER" id="PTHR47338:SF4">
    <property type="entry name" value="ZN(II)2CYS6 TRANSCRIPTION FACTOR (EUROFUNG)"/>
    <property type="match status" value="1"/>
</dbReference>
<dbReference type="GO" id="GO:0000981">
    <property type="term" value="F:DNA-binding transcription factor activity, RNA polymerase II-specific"/>
    <property type="evidence" value="ECO:0007669"/>
    <property type="project" value="InterPro"/>
</dbReference>
<dbReference type="AlphaFoldDB" id="A0A1C1CBQ4"/>
<dbReference type="InterPro" id="IPR050815">
    <property type="entry name" value="TF_fung"/>
</dbReference>
<dbReference type="Gene3D" id="4.10.240.10">
    <property type="entry name" value="Zn(2)-C6 fungal-type DNA-binding domain"/>
    <property type="match status" value="1"/>
</dbReference>
<proteinExistence type="predicted"/>
<protein>
    <recommendedName>
        <fullName evidence="8">Xylanolytic transcriptional activator regulatory domain-containing protein</fullName>
    </recommendedName>
</protein>
<evidence type="ECO:0000313" key="10">
    <source>
        <dbReference type="Proteomes" id="UP000094526"/>
    </source>
</evidence>
<keyword evidence="2" id="KW-0479">Metal-binding</keyword>
<dbReference type="STRING" id="86049.A0A1C1CBQ4"/>
<keyword evidence="3" id="KW-0805">Transcription regulation</keyword>
<sequence length="670" mass="75261">MDDRREAKRARQALPAIGASHAIADHELKVIALLRKKTRCSGEKPVCAFCRRLNQRCTWDGEEGESPELLGDGRGPPASASAAPAASQNAALAARVALLESRLSFLDADNAFNLISSLSGTRNPTPPTTSQHFSQQPALDDTVATPNNDFSSIPDHQMFRALIDVYFERCHNQPYAYFHEDMFRQDYEAGLLPEYLLYAFAATACRFSDHPFYRERRSEAIEAYAQASFGQIFEHSFSDAEILEVYMVIALAMLAVVEFSAGRPKIGWVKLALSCRFAQALRLNEEPDPQLPLHEQEGRRRIFWSVYLLDILMSVGPNRPPSLLDEDCTVHLPCHEDLFREGLPGGLVPTLTEVTENPSVDRQNLDSFAMTIVMASALGRFIRFSLKRTLNKSQVVWNPRSKYYEVHSILLFYESQSRYTFTPVADAIRQRTTFNGLVAPSQISHIVFAHALYHLNQTLLNHPFILYRFFHSYTASIPLSFVEEALQRCRKHATSLLELLTDLEQYGPFSHPSFYGYCVMAAGLIHRLYEKSEDPHIAETSRRHACKALNFLQREPVRWSHVGHMGTLLRIFELDPNLATILTNAVSLAQKVDVPQGAILWQLLDYAWLPQSKSSPEIRSSLADLLPGTASRQSSSPAGPSSEATNAQTFQFEANSGIPSTYARMLGEDM</sequence>
<dbReference type="CDD" id="cd00067">
    <property type="entry name" value="GAL4"/>
    <property type="match status" value="1"/>
</dbReference>
<feature type="region of interest" description="Disordered" evidence="7">
    <location>
        <begin position="61"/>
        <end position="83"/>
    </location>
</feature>
<evidence type="ECO:0000256" key="2">
    <source>
        <dbReference type="ARBA" id="ARBA00022723"/>
    </source>
</evidence>
<dbReference type="InterPro" id="IPR007219">
    <property type="entry name" value="XnlR_reg_dom"/>
</dbReference>